<name>A0A6A6F7S8_9PEZI</name>
<evidence type="ECO:0000256" key="1">
    <source>
        <dbReference type="SAM" id="MobiDB-lite"/>
    </source>
</evidence>
<proteinExistence type="predicted"/>
<reference evidence="3" key="1">
    <citation type="journal article" date="2020" name="Stud. Mycol.">
        <title>101 Dothideomycetes genomes: a test case for predicting lifestyles and emergence of pathogens.</title>
        <authorList>
            <person name="Haridas S."/>
            <person name="Albert R."/>
            <person name="Binder M."/>
            <person name="Bloem J."/>
            <person name="Labutti K."/>
            <person name="Salamov A."/>
            <person name="Andreopoulos B."/>
            <person name="Baker S."/>
            <person name="Barry K."/>
            <person name="Bills G."/>
            <person name="Bluhm B."/>
            <person name="Cannon C."/>
            <person name="Castanera R."/>
            <person name="Culley D."/>
            <person name="Daum C."/>
            <person name="Ezra D."/>
            <person name="Gonzalez J."/>
            <person name="Henrissat B."/>
            <person name="Kuo A."/>
            <person name="Liang C."/>
            <person name="Lipzen A."/>
            <person name="Lutzoni F."/>
            <person name="Magnuson J."/>
            <person name="Mondo S."/>
            <person name="Nolan M."/>
            <person name="Ohm R."/>
            <person name="Pangilinan J."/>
            <person name="Park H.-J."/>
            <person name="Ramirez L."/>
            <person name="Alfaro M."/>
            <person name="Sun H."/>
            <person name="Tritt A."/>
            <person name="Yoshinaga Y."/>
            <person name="Zwiers L.-H."/>
            <person name="Turgeon B."/>
            <person name="Goodwin S."/>
            <person name="Spatafora J."/>
            <person name="Crous P."/>
            <person name="Grigoriev I."/>
        </authorList>
    </citation>
    <scope>NUCLEOTIDE SEQUENCE</scope>
    <source>
        <strain evidence="3">SCOH1-5</strain>
    </source>
</reference>
<accession>A0A6A6F7S8</accession>
<evidence type="ECO:0000313" key="4">
    <source>
        <dbReference type="Proteomes" id="UP000799539"/>
    </source>
</evidence>
<keyword evidence="2" id="KW-0812">Transmembrane</keyword>
<keyword evidence="4" id="KW-1185">Reference proteome</keyword>
<evidence type="ECO:0000313" key="3">
    <source>
        <dbReference type="EMBL" id="KAF2209653.1"/>
    </source>
</evidence>
<keyword evidence="2" id="KW-1133">Transmembrane helix</keyword>
<dbReference type="EMBL" id="ML992686">
    <property type="protein sequence ID" value="KAF2209653.1"/>
    <property type="molecule type" value="Genomic_DNA"/>
</dbReference>
<sequence>MSTGFERQKHVRRRSKTHGFFDHGDKSLHPKQVRYVDNPDEILARKGCFSSLMESLTPTWELPFRLTIFTILAIPVLAAIAVLITTSGLYGVQQICHREALPQSLGICDFAWTKPPTSILHTTPVGKTPMSTTIDELVALDEISPSLQFLGMPLFVITTNLSTILPALESDLNATKFNSLTSDSLAQSAEKAHQLVEQFSGEDFGFRHESSIWEAHGLADLSSKIEHLRNLTSLDAVSSFSATESFLKNKRLFPGNTLNYELLSQYYNFIKHHLPSIENLAASATETKLALHDLLGHIGKLETKLLKTSHPEHADSLSLMRLSTMWSLQVVQLASEHYKTISASLHSLAAPLEAEVAKHERWWGTFVWKNDVSIERLNAIVTAESGQLSELSAKALRTQDEMDRVFAEYQESEEAQATVRWKLEEAAREGRVEWL</sequence>
<keyword evidence="2" id="KW-0472">Membrane</keyword>
<evidence type="ECO:0000256" key="2">
    <source>
        <dbReference type="SAM" id="Phobius"/>
    </source>
</evidence>
<gene>
    <name evidence="3" type="ORF">CERZMDRAFT_100435</name>
</gene>
<dbReference type="OrthoDB" id="3641865at2759"/>
<organism evidence="3 4">
    <name type="scientific">Cercospora zeae-maydis SCOH1-5</name>
    <dbReference type="NCBI Taxonomy" id="717836"/>
    <lineage>
        <taxon>Eukaryota</taxon>
        <taxon>Fungi</taxon>
        <taxon>Dikarya</taxon>
        <taxon>Ascomycota</taxon>
        <taxon>Pezizomycotina</taxon>
        <taxon>Dothideomycetes</taxon>
        <taxon>Dothideomycetidae</taxon>
        <taxon>Mycosphaerellales</taxon>
        <taxon>Mycosphaerellaceae</taxon>
        <taxon>Cercospora</taxon>
    </lineage>
</organism>
<feature type="transmembrane region" description="Helical" evidence="2">
    <location>
        <begin position="66"/>
        <end position="92"/>
    </location>
</feature>
<dbReference type="AlphaFoldDB" id="A0A6A6F7S8"/>
<protein>
    <submittedName>
        <fullName evidence="3">Uncharacterized protein</fullName>
    </submittedName>
</protein>
<dbReference type="Proteomes" id="UP000799539">
    <property type="component" value="Unassembled WGS sequence"/>
</dbReference>
<feature type="region of interest" description="Disordered" evidence="1">
    <location>
        <begin position="1"/>
        <end position="24"/>
    </location>
</feature>